<dbReference type="GO" id="GO:0004222">
    <property type="term" value="F:metalloendopeptidase activity"/>
    <property type="evidence" value="ECO:0007669"/>
    <property type="project" value="TreeGrafter"/>
</dbReference>
<dbReference type="InterPro" id="IPR013578">
    <property type="entry name" value="Peptidase_M16C_assoc"/>
</dbReference>
<dbReference type="Pfam" id="PF05193">
    <property type="entry name" value="Peptidase_M16_C"/>
    <property type="match status" value="1"/>
</dbReference>
<dbReference type="InterPro" id="IPR055130">
    <property type="entry name" value="PreP_C"/>
</dbReference>
<dbReference type="PANTHER" id="PTHR43016:SF13">
    <property type="entry name" value="PRESEQUENCE PROTEASE, MITOCHONDRIAL"/>
    <property type="match status" value="1"/>
</dbReference>
<evidence type="ECO:0000313" key="3">
    <source>
        <dbReference type="Proteomes" id="UP000434342"/>
    </source>
</evidence>
<dbReference type="SUPFAM" id="SSF63411">
    <property type="entry name" value="LuxS/MPP-like metallohydrolase"/>
    <property type="match status" value="4"/>
</dbReference>
<organism evidence="2 3">
    <name type="scientific">Parafannyhessea umbonata</name>
    <dbReference type="NCBI Taxonomy" id="604330"/>
    <lineage>
        <taxon>Bacteria</taxon>
        <taxon>Bacillati</taxon>
        <taxon>Actinomycetota</taxon>
        <taxon>Coriobacteriia</taxon>
        <taxon>Coriobacteriales</taxon>
        <taxon>Atopobiaceae</taxon>
        <taxon>Parafannyhessea</taxon>
    </lineage>
</organism>
<gene>
    <name evidence="2" type="ORF">FYJ69_00930</name>
</gene>
<dbReference type="EMBL" id="VUND01000001">
    <property type="protein sequence ID" value="MST59478.1"/>
    <property type="molecule type" value="Genomic_DNA"/>
</dbReference>
<proteinExistence type="predicted"/>
<dbReference type="GO" id="GO:0046872">
    <property type="term" value="F:metal ion binding"/>
    <property type="evidence" value="ECO:0007669"/>
    <property type="project" value="InterPro"/>
</dbReference>
<dbReference type="RefSeq" id="WP_154539280.1">
    <property type="nucleotide sequence ID" value="NZ_VUND01000001.1"/>
</dbReference>
<name>A0A6N7WRR5_9ACTN</name>
<dbReference type="AlphaFoldDB" id="A0A6N7WRR5"/>
<dbReference type="Pfam" id="PF22516">
    <property type="entry name" value="PreP_C"/>
    <property type="match status" value="1"/>
</dbReference>
<dbReference type="GO" id="GO:0016485">
    <property type="term" value="P:protein processing"/>
    <property type="evidence" value="ECO:0007669"/>
    <property type="project" value="TreeGrafter"/>
</dbReference>
<protein>
    <submittedName>
        <fullName evidence="2">Peptidase M16</fullName>
    </submittedName>
</protein>
<dbReference type="InterPro" id="IPR011249">
    <property type="entry name" value="Metalloenz_LuxS/M16"/>
</dbReference>
<dbReference type="Gene3D" id="3.30.830.10">
    <property type="entry name" value="Metalloenzyme, LuxS/M16 peptidase-like"/>
    <property type="match status" value="4"/>
</dbReference>
<dbReference type="Pfam" id="PF08367">
    <property type="entry name" value="M16C_assoc"/>
    <property type="match status" value="1"/>
</dbReference>
<evidence type="ECO:0000313" key="2">
    <source>
        <dbReference type="EMBL" id="MST59478.1"/>
    </source>
</evidence>
<dbReference type="InterPro" id="IPR007863">
    <property type="entry name" value="Peptidase_M16_C"/>
</dbReference>
<comment type="caution">
    <text evidence="2">The sequence shown here is derived from an EMBL/GenBank/DDBJ whole genome shotgun (WGS) entry which is preliminary data.</text>
</comment>
<dbReference type="SMART" id="SM01264">
    <property type="entry name" value="M16C_associated"/>
    <property type="match status" value="1"/>
</dbReference>
<sequence>MLQEEKNAATPACGAVAPYTKADPSLAPGTRHAGFTVTDVLPLPELSGTAYVMRHDATGARAMWIAVDDNEKSFSIAFKTAPANSTGVFHILEHSVLCGSERFPVKEPFVNLLKTSMQTFLNALTFPDKTMYPVASTNAADLKNLVDVYLDAVLHPAIYQRPRIFEQEGWHLELQDADGNAAAPTDPDARLAYNGVVFNEMKGALSDPDEVLFEAVNQSLFPDTPYRFESGGDPRHIPELSYQEFLDTHARHYNLANSYTILYGNLDIEDMLAFVGSRFDAATDRGAGAPNPLPLQAPVRAPFRQVTMATAPENASVGLAYVIGTAADRERVLATDVLLDALAGSNEAPLKRAVLDADLGDDFTATLVDGELQPQVLFQLKGAKPGVAGRFRQLVEDTCARLAADGIDRTKLEASLAQGEFNLREGDWGSYADGVALSMQAMSSWLYDDARPVDYLRYEDEMARMRDGLDNGYFERLLRELVCDSPHSCEVELVPADEGADAAEKDELLARQRAMTPEDLAAVAREVEALRREQEAPDSPEALATLPRLTTADIGPAPTDAPLQRMDAPLPCLYHDLPTHRIDYAYLYFDLGALDFADLPYVGVLTDLLGKLDTADHTASELDTLIEANLGNLDFFAETYGHDDDLAFADPKLVVAESALSENVAALATIAPEVWSRTSFADADRMLAILTQRRILLAQHFVNSGHSSAMAQLTGLYSKVSVATNAMGGVEYYLFLKDLLAHWDERKAGLAARLERILRQVFRADNVHVSFTGPREDCERFWQVAGTLGLASAPDASAARRLLIPDPHPRNLFFSIPSNVCFVAEGMAPSALDRGTVGAWTVASRMLSFDYLWNEVRVKGGAYGTGFRRTTTGLQQYWSFRDPGVAGTLRRYEGAADWMANWSGTADELDGYVVSVVASHDAPAKSRSIARRQDGEFFSARPATWRDEVRAQELAVTADDVRALAPSMRQLAADHAVVVFGPRQKAAESGLDFEVVDLMDPQPADVADAAPEPGE</sequence>
<accession>A0A6N7WRR5</accession>
<dbReference type="PANTHER" id="PTHR43016">
    <property type="entry name" value="PRESEQUENCE PROTEASE"/>
    <property type="match status" value="1"/>
</dbReference>
<evidence type="ECO:0000259" key="1">
    <source>
        <dbReference type="SMART" id="SM01264"/>
    </source>
</evidence>
<dbReference type="Proteomes" id="UP000434342">
    <property type="component" value="Unassembled WGS sequence"/>
</dbReference>
<feature type="domain" description="Peptidase M16C associated" evidence="1">
    <location>
        <begin position="493"/>
        <end position="739"/>
    </location>
</feature>
<reference evidence="2 3" key="1">
    <citation type="submission" date="2019-08" db="EMBL/GenBank/DDBJ databases">
        <title>In-depth cultivation of the pig gut microbiome towards novel bacterial diversity and tailored functional studies.</title>
        <authorList>
            <person name="Wylensek D."/>
            <person name="Hitch T.C.A."/>
            <person name="Clavel T."/>
        </authorList>
    </citation>
    <scope>NUCLEOTIDE SEQUENCE [LARGE SCALE GENOMIC DNA]</scope>
    <source>
        <strain evidence="2 3">WB01_CNA04</strain>
    </source>
</reference>